<dbReference type="Pfam" id="PF02518">
    <property type="entry name" value="HATPase_c"/>
    <property type="match status" value="1"/>
</dbReference>
<dbReference type="Gene3D" id="1.10.287.130">
    <property type="match status" value="1"/>
</dbReference>
<keyword evidence="3" id="KW-0597">Phosphoprotein</keyword>
<comment type="catalytic activity">
    <reaction evidence="1">
        <text>ATP + protein L-histidine = ADP + protein N-phospho-L-histidine.</text>
        <dbReference type="EC" id="2.7.13.3"/>
    </reaction>
</comment>
<dbReference type="SUPFAM" id="SSF55874">
    <property type="entry name" value="ATPase domain of HSP90 chaperone/DNA topoisomerase II/histidine kinase"/>
    <property type="match status" value="1"/>
</dbReference>
<name>A0ABD6C643_9EURY</name>
<dbReference type="Pfam" id="PF00512">
    <property type="entry name" value="HisKA"/>
    <property type="match status" value="1"/>
</dbReference>
<evidence type="ECO:0000256" key="2">
    <source>
        <dbReference type="ARBA" id="ARBA00012438"/>
    </source>
</evidence>
<dbReference type="CDD" id="cd00075">
    <property type="entry name" value="HATPase"/>
    <property type="match status" value="1"/>
</dbReference>
<dbReference type="PROSITE" id="PS50109">
    <property type="entry name" value="HIS_KIN"/>
    <property type="match status" value="1"/>
</dbReference>
<comment type="caution">
    <text evidence="8">The sequence shown here is derived from an EMBL/GenBank/DDBJ whole genome shotgun (WGS) entry which is preliminary data.</text>
</comment>
<sequence>MSEPSALRISLASHPDPVLTYELQDGVPTVMATNDAFDTAIGVDPEEPVSALFERFDTVKSSGGEAPEEQLRAGEAVELLLETAGAGQYVAHVLTPDADGGAIVFSPRDPAASFTDDVDVGQVASVISHDLRNPLDVAGAHLEAARETGADEHFDAIDAAHDRMERIIQDVLTLARGEAALNPEHEVSVRKMAERAWQTVETETWTLQFDGSLPTVRADLDRFQRLFENLFRNSIEHGSEGGTVQVGILADGTAGVFVADDGPGIPAAERDDVFRPGYTIDGGGTGLGLAIVDRIAEAHDWTVLIAESDRGGTRIEIRFDAEL</sequence>
<dbReference type="RefSeq" id="WP_256419571.1">
    <property type="nucleotide sequence ID" value="NZ_JANHDL010000028.1"/>
</dbReference>
<dbReference type="PRINTS" id="PR00344">
    <property type="entry name" value="BCTRLSENSOR"/>
</dbReference>
<dbReference type="SMART" id="SM00388">
    <property type="entry name" value="HisKA"/>
    <property type="match status" value="1"/>
</dbReference>
<dbReference type="PANTHER" id="PTHR43711">
    <property type="entry name" value="TWO-COMPONENT HISTIDINE KINASE"/>
    <property type="match status" value="1"/>
</dbReference>
<evidence type="ECO:0000313" key="9">
    <source>
        <dbReference type="Proteomes" id="UP001597185"/>
    </source>
</evidence>
<organism evidence="8 9">
    <name type="scientific">Halorubrum laminariae</name>
    <dbReference type="NCBI Taxonomy" id="1433523"/>
    <lineage>
        <taxon>Archaea</taxon>
        <taxon>Methanobacteriati</taxon>
        <taxon>Methanobacteriota</taxon>
        <taxon>Stenosarchaea group</taxon>
        <taxon>Halobacteria</taxon>
        <taxon>Halobacteriales</taxon>
        <taxon>Haloferacaceae</taxon>
        <taxon>Halorubrum</taxon>
    </lineage>
</organism>
<dbReference type="Gene3D" id="3.30.565.10">
    <property type="entry name" value="Histidine kinase-like ATPase, C-terminal domain"/>
    <property type="match status" value="1"/>
</dbReference>
<feature type="domain" description="Histidine kinase" evidence="7">
    <location>
        <begin position="126"/>
        <end position="323"/>
    </location>
</feature>
<keyword evidence="6" id="KW-0902">Two-component regulatory system</keyword>
<keyword evidence="9" id="KW-1185">Reference proteome</keyword>
<dbReference type="InterPro" id="IPR005467">
    <property type="entry name" value="His_kinase_dom"/>
</dbReference>
<dbReference type="InterPro" id="IPR036890">
    <property type="entry name" value="HATPase_C_sf"/>
</dbReference>
<proteinExistence type="predicted"/>
<dbReference type="GO" id="GO:0004673">
    <property type="term" value="F:protein histidine kinase activity"/>
    <property type="evidence" value="ECO:0007669"/>
    <property type="project" value="UniProtKB-EC"/>
</dbReference>
<dbReference type="InterPro" id="IPR036097">
    <property type="entry name" value="HisK_dim/P_sf"/>
</dbReference>
<dbReference type="CDD" id="cd00082">
    <property type="entry name" value="HisKA"/>
    <property type="match status" value="1"/>
</dbReference>
<evidence type="ECO:0000259" key="7">
    <source>
        <dbReference type="PROSITE" id="PS50109"/>
    </source>
</evidence>
<dbReference type="InterPro" id="IPR003661">
    <property type="entry name" value="HisK_dim/P_dom"/>
</dbReference>
<dbReference type="SUPFAM" id="SSF47384">
    <property type="entry name" value="Homodimeric domain of signal transducing histidine kinase"/>
    <property type="match status" value="1"/>
</dbReference>
<evidence type="ECO:0000313" key="8">
    <source>
        <dbReference type="EMBL" id="MFD1572345.1"/>
    </source>
</evidence>
<dbReference type="InterPro" id="IPR004358">
    <property type="entry name" value="Sig_transdc_His_kin-like_C"/>
</dbReference>
<accession>A0ABD6C643</accession>
<gene>
    <name evidence="8" type="ORF">ACFR9T_17490</name>
</gene>
<evidence type="ECO:0000256" key="6">
    <source>
        <dbReference type="ARBA" id="ARBA00023012"/>
    </source>
</evidence>
<evidence type="ECO:0000256" key="3">
    <source>
        <dbReference type="ARBA" id="ARBA00022553"/>
    </source>
</evidence>
<dbReference type="SMART" id="SM00387">
    <property type="entry name" value="HATPase_c"/>
    <property type="match status" value="1"/>
</dbReference>
<dbReference type="InterPro" id="IPR003594">
    <property type="entry name" value="HATPase_dom"/>
</dbReference>
<dbReference type="AlphaFoldDB" id="A0ABD6C643"/>
<dbReference type="PANTHER" id="PTHR43711:SF1">
    <property type="entry name" value="HISTIDINE KINASE 1"/>
    <property type="match status" value="1"/>
</dbReference>
<evidence type="ECO:0000256" key="1">
    <source>
        <dbReference type="ARBA" id="ARBA00000085"/>
    </source>
</evidence>
<dbReference type="Proteomes" id="UP001597185">
    <property type="component" value="Unassembled WGS sequence"/>
</dbReference>
<dbReference type="EC" id="2.7.13.3" evidence="2"/>
<reference evidence="8 9" key="1">
    <citation type="journal article" date="2019" name="Int. J. Syst. Evol. Microbiol.">
        <title>The Global Catalogue of Microorganisms (GCM) 10K type strain sequencing project: providing services to taxonomists for standard genome sequencing and annotation.</title>
        <authorList>
            <consortium name="The Broad Institute Genomics Platform"/>
            <consortium name="The Broad Institute Genome Sequencing Center for Infectious Disease"/>
            <person name="Wu L."/>
            <person name="Ma J."/>
        </authorList>
    </citation>
    <scope>NUCLEOTIDE SEQUENCE [LARGE SCALE GENOMIC DNA]</scope>
    <source>
        <strain evidence="8 9">CGMCC 1.12689</strain>
    </source>
</reference>
<dbReference type="GO" id="GO:0000160">
    <property type="term" value="P:phosphorelay signal transduction system"/>
    <property type="evidence" value="ECO:0007669"/>
    <property type="project" value="UniProtKB-KW"/>
</dbReference>
<dbReference type="EMBL" id="JBHUDB010000026">
    <property type="protein sequence ID" value="MFD1572345.1"/>
    <property type="molecule type" value="Genomic_DNA"/>
</dbReference>
<dbReference type="InterPro" id="IPR050736">
    <property type="entry name" value="Sensor_HK_Regulatory"/>
</dbReference>
<keyword evidence="4" id="KW-0808">Transferase</keyword>
<keyword evidence="5 8" id="KW-0418">Kinase</keyword>
<protein>
    <recommendedName>
        <fullName evidence="2">histidine kinase</fullName>
        <ecNumber evidence="2">2.7.13.3</ecNumber>
    </recommendedName>
</protein>
<evidence type="ECO:0000256" key="4">
    <source>
        <dbReference type="ARBA" id="ARBA00022679"/>
    </source>
</evidence>
<evidence type="ECO:0000256" key="5">
    <source>
        <dbReference type="ARBA" id="ARBA00022777"/>
    </source>
</evidence>